<dbReference type="Proteomes" id="UP000254033">
    <property type="component" value="Unassembled WGS sequence"/>
</dbReference>
<dbReference type="RefSeq" id="WP_181874968.1">
    <property type="nucleotide sequence ID" value="NZ_UGNY01000002.1"/>
</dbReference>
<gene>
    <name evidence="1" type="ORF">NCTC11978_03275</name>
</gene>
<evidence type="ECO:0000313" key="2">
    <source>
        <dbReference type="Proteomes" id="UP000254033"/>
    </source>
</evidence>
<dbReference type="AlphaFoldDB" id="A0A378KKA2"/>
<reference evidence="1 2" key="1">
    <citation type="submission" date="2018-06" db="EMBL/GenBank/DDBJ databases">
        <authorList>
            <consortium name="Pathogen Informatics"/>
            <person name="Doyle S."/>
        </authorList>
    </citation>
    <scope>NUCLEOTIDE SEQUENCE [LARGE SCALE GENOMIC DNA]</scope>
    <source>
        <strain evidence="1 2">NCTC11978</strain>
    </source>
</reference>
<name>A0A378KKA2_9GAMM</name>
<dbReference type="EMBL" id="UGNY01000002">
    <property type="protein sequence ID" value="STX88258.1"/>
    <property type="molecule type" value="Genomic_DNA"/>
</dbReference>
<sequence>MPSSNSLSNKVSHFLEQMTHLEKAIPARADLNNRLLRGCYRSRRGEIEVAKELKP</sequence>
<protein>
    <submittedName>
        <fullName evidence="1">Uncharacterized protein</fullName>
    </submittedName>
</protein>
<organism evidence="1 2">
    <name type="scientific">Legionella feeleii</name>
    <dbReference type="NCBI Taxonomy" id="453"/>
    <lineage>
        <taxon>Bacteria</taxon>
        <taxon>Pseudomonadati</taxon>
        <taxon>Pseudomonadota</taxon>
        <taxon>Gammaproteobacteria</taxon>
        <taxon>Legionellales</taxon>
        <taxon>Legionellaceae</taxon>
        <taxon>Legionella</taxon>
    </lineage>
</organism>
<evidence type="ECO:0000313" key="1">
    <source>
        <dbReference type="EMBL" id="STX88258.1"/>
    </source>
</evidence>
<accession>A0A378KKA2</accession>
<proteinExistence type="predicted"/>